<dbReference type="Proteomes" id="UP001162501">
    <property type="component" value="Chromosome 12"/>
</dbReference>
<proteinExistence type="predicted"/>
<dbReference type="EMBL" id="OX596096">
    <property type="protein sequence ID" value="CAM9546830.1"/>
    <property type="molecule type" value="Genomic_DNA"/>
</dbReference>
<protein>
    <submittedName>
        <fullName evidence="1">Uncharacterized protein</fullName>
    </submittedName>
</protein>
<reference evidence="1" key="1">
    <citation type="submission" date="2023-05" db="EMBL/GenBank/DDBJ databases">
        <authorList>
            <consortium name="ELIXIR-Norway"/>
        </authorList>
    </citation>
    <scope>NUCLEOTIDE SEQUENCE</scope>
</reference>
<evidence type="ECO:0000313" key="2">
    <source>
        <dbReference type="Proteomes" id="UP001162501"/>
    </source>
</evidence>
<name>A0AC59YBX6_RANTA</name>
<evidence type="ECO:0000313" key="1">
    <source>
        <dbReference type="EMBL" id="CAM9546830.1"/>
    </source>
</evidence>
<reference evidence="1" key="2">
    <citation type="submission" date="2025-03" db="EMBL/GenBank/DDBJ databases">
        <authorList>
            <consortium name="ELIXIR-Norway"/>
            <consortium name="Elixir Norway"/>
        </authorList>
    </citation>
    <scope>NUCLEOTIDE SEQUENCE</scope>
</reference>
<organism evidence="1 2">
    <name type="scientific">Rangifer tarandus platyrhynchus</name>
    <name type="common">Svalbard reindeer</name>
    <dbReference type="NCBI Taxonomy" id="3082113"/>
    <lineage>
        <taxon>Eukaryota</taxon>
        <taxon>Metazoa</taxon>
        <taxon>Chordata</taxon>
        <taxon>Craniata</taxon>
        <taxon>Vertebrata</taxon>
        <taxon>Euteleostomi</taxon>
        <taxon>Mammalia</taxon>
        <taxon>Eutheria</taxon>
        <taxon>Laurasiatheria</taxon>
        <taxon>Artiodactyla</taxon>
        <taxon>Ruminantia</taxon>
        <taxon>Pecora</taxon>
        <taxon>Cervidae</taxon>
        <taxon>Odocoileinae</taxon>
        <taxon>Rangifer</taxon>
    </lineage>
</organism>
<gene>
    <name evidence="1" type="ORF">MRATA1EN22A_LOCUS4050</name>
</gene>
<sequence length="111" mass="12585">MQHRCIVHIYKLFDKFYVTFITSFGILSNPGFLSLGTVDIWGWIILCCGKLMCIVEYLAASWIPPHWKPVVHPTIATTKNASRHCQMSSGGKSLQSRTTGLTSNWDHKVFL</sequence>
<accession>A0AC59YBX6</accession>